<dbReference type="InterPro" id="IPR037401">
    <property type="entry name" value="SnoaL-like"/>
</dbReference>
<feature type="domain" description="SnoaL-like" evidence="1">
    <location>
        <begin position="4"/>
        <end position="130"/>
    </location>
</feature>
<dbReference type="RefSeq" id="WP_259866187.1">
    <property type="nucleotide sequence ID" value="NZ_BAAAST010000004.1"/>
</dbReference>
<accession>A0ABY5W9J4</accession>
<sequence>MESTYAAIARLVYTYAERLDSGDLAGMAGLFSKATLRTSGPAGIVTFTGSDEVHNAFANSVRRFEDGTPSTKHVTTNLIVDEDREAGTATGRAYFTVLQARPELALQVVAAGSYRDMFVLDADGWRFADRLIRIELAGDLSRHLSVALPTS</sequence>
<dbReference type="Gene3D" id="3.10.450.50">
    <property type="match status" value="1"/>
</dbReference>
<reference evidence="2" key="1">
    <citation type="submission" date="2021-04" db="EMBL/GenBank/DDBJ databases">
        <authorList>
            <person name="Hartkoorn R.C."/>
            <person name="Beaudoing E."/>
            <person name="Hot D."/>
        </authorList>
    </citation>
    <scope>NUCLEOTIDE SEQUENCE</scope>
    <source>
        <strain evidence="2">NRRL B-16292</strain>
    </source>
</reference>
<dbReference type="EMBL" id="CP073720">
    <property type="protein sequence ID" value="UWP86725.1"/>
    <property type="molecule type" value="Genomic_DNA"/>
</dbReference>
<dbReference type="InterPro" id="IPR032710">
    <property type="entry name" value="NTF2-like_dom_sf"/>
</dbReference>
<dbReference type="Pfam" id="PF13577">
    <property type="entry name" value="SnoaL_4"/>
    <property type="match status" value="1"/>
</dbReference>
<evidence type="ECO:0000259" key="1">
    <source>
        <dbReference type="Pfam" id="PF13577"/>
    </source>
</evidence>
<dbReference type="Proteomes" id="UP001059617">
    <property type="component" value="Chromosome"/>
</dbReference>
<gene>
    <name evidence="2" type="ORF">Dfulv_21785</name>
</gene>
<evidence type="ECO:0000313" key="3">
    <source>
        <dbReference type="Proteomes" id="UP001059617"/>
    </source>
</evidence>
<reference evidence="2" key="2">
    <citation type="submission" date="2022-09" db="EMBL/GenBank/DDBJ databases">
        <title>Biosynthetic gene clusters of Dactylosporangioum fulvum.</title>
        <authorList>
            <person name="Caradec T."/>
        </authorList>
    </citation>
    <scope>NUCLEOTIDE SEQUENCE</scope>
    <source>
        <strain evidence="2">NRRL B-16292</strain>
    </source>
</reference>
<proteinExistence type="predicted"/>
<evidence type="ECO:0000313" key="2">
    <source>
        <dbReference type="EMBL" id="UWP86725.1"/>
    </source>
</evidence>
<dbReference type="SUPFAM" id="SSF54427">
    <property type="entry name" value="NTF2-like"/>
    <property type="match status" value="1"/>
</dbReference>
<name>A0ABY5W9J4_9ACTN</name>
<organism evidence="2 3">
    <name type="scientific">Dactylosporangium fulvum</name>
    <dbReference type="NCBI Taxonomy" id="53359"/>
    <lineage>
        <taxon>Bacteria</taxon>
        <taxon>Bacillati</taxon>
        <taxon>Actinomycetota</taxon>
        <taxon>Actinomycetes</taxon>
        <taxon>Micromonosporales</taxon>
        <taxon>Micromonosporaceae</taxon>
        <taxon>Dactylosporangium</taxon>
    </lineage>
</organism>
<dbReference type="CDD" id="cd00531">
    <property type="entry name" value="NTF2_like"/>
    <property type="match status" value="1"/>
</dbReference>
<keyword evidence="3" id="KW-1185">Reference proteome</keyword>
<protein>
    <submittedName>
        <fullName evidence="2">Nuclear transport factor 2 family protein</fullName>
    </submittedName>
</protein>